<protein>
    <submittedName>
        <fullName evidence="2">Type III restriction enzyme, res subunit, putative</fullName>
    </submittedName>
</protein>
<evidence type="ECO:0000313" key="2">
    <source>
        <dbReference type="EMBL" id="CUQ67669.1"/>
    </source>
</evidence>
<proteinExistence type="predicted"/>
<sequence length="203" mass="22857">MNRHVNAIAGRLSLRPPQRQSLEILDRVTEIVPPKKGADLTSALEAIRREFPTVTNFEREFPSLCFALATGVGKTRLMGAFISYLHLAHGIKHFFILAPNLTIYNKLITDFTPNTPKYVFTGIAEFATEPPTLITGDNYESGVAARLTSLPGFGQEVHINIFNISKINSEVRGGKAPRIKRLSEYIDQSYFLSIWQAWTIWFC</sequence>
<accession>A0A0S4KUC0</accession>
<dbReference type="GO" id="GO:0003677">
    <property type="term" value="F:DNA binding"/>
    <property type="evidence" value="ECO:0007669"/>
    <property type="project" value="InterPro"/>
</dbReference>
<dbReference type="InterPro" id="IPR027417">
    <property type="entry name" value="P-loop_NTPase"/>
</dbReference>
<dbReference type="Pfam" id="PF04851">
    <property type="entry name" value="ResIII"/>
    <property type="match status" value="1"/>
</dbReference>
<dbReference type="InterPro" id="IPR006935">
    <property type="entry name" value="Helicase/UvrB_N"/>
</dbReference>
<dbReference type="AlphaFoldDB" id="A0A0S4KUC0"/>
<dbReference type="GO" id="GO:0005524">
    <property type="term" value="F:ATP binding"/>
    <property type="evidence" value="ECO:0007669"/>
    <property type="project" value="InterPro"/>
</dbReference>
<feature type="domain" description="Helicase/UvrB N-terminal" evidence="1">
    <location>
        <begin position="44"/>
        <end position="171"/>
    </location>
</feature>
<reference evidence="3" key="1">
    <citation type="submission" date="2015-09" db="EMBL/GenBank/DDBJ databases">
        <authorList>
            <person name="Daims H."/>
        </authorList>
    </citation>
    <scope>NUCLEOTIDE SEQUENCE [LARGE SCALE GENOMIC DNA]</scope>
</reference>
<dbReference type="Proteomes" id="UP000066284">
    <property type="component" value="Chromosome 1"/>
</dbReference>
<evidence type="ECO:0000313" key="3">
    <source>
        <dbReference type="Proteomes" id="UP000066284"/>
    </source>
</evidence>
<dbReference type="EMBL" id="LN885086">
    <property type="protein sequence ID" value="CUQ67669.1"/>
    <property type="molecule type" value="Genomic_DNA"/>
</dbReference>
<dbReference type="KEGG" id="nio:NITINOP_2697"/>
<dbReference type="SUPFAM" id="SSF52540">
    <property type="entry name" value="P-loop containing nucleoside triphosphate hydrolases"/>
    <property type="match status" value="1"/>
</dbReference>
<organism evidence="2 3">
    <name type="scientific">Candidatus Nitrospira inopinata</name>
    <dbReference type="NCBI Taxonomy" id="1715989"/>
    <lineage>
        <taxon>Bacteria</taxon>
        <taxon>Pseudomonadati</taxon>
        <taxon>Nitrospirota</taxon>
        <taxon>Nitrospiria</taxon>
        <taxon>Nitrospirales</taxon>
        <taxon>Nitrospiraceae</taxon>
        <taxon>Nitrospira</taxon>
    </lineage>
</organism>
<gene>
    <name evidence="2" type="ORF">NITINOP_2697</name>
</gene>
<keyword evidence="3" id="KW-1185">Reference proteome</keyword>
<dbReference type="STRING" id="1715989.NITINOP_2697"/>
<evidence type="ECO:0000259" key="1">
    <source>
        <dbReference type="Pfam" id="PF04851"/>
    </source>
</evidence>
<name>A0A0S4KUC0_9BACT</name>
<dbReference type="GO" id="GO:0016787">
    <property type="term" value="F:hydrolase activity"/>
    <property type="evidence" value="ECO:0007669"/>
    <property type="project" value="InterPro"/>
</dbReference>